<dbReference type="EMBL" id="SMLL01000001">
    <property type="protein sequence ID" value="TFZ04885.1"/>
    <property type="molecule type" value="Genomic_DNA"/>
</dbReference>
<evidence type="ECO:0000313" key="3">
    <source>
        <dbReference type="Proteomes" id="UP000297564"/>
    </source>
</evidence>
<feature type="region of interest" description="Disordered" evidence="1">
    <location>
        <begin position="1"/>
        <end position="89"/>
    </location>
</feature>
<feature type="compositionally biased region" description="Basic residues" evidence="1">
    <location>
        <begin position="1"/>
        <end position="11"/>
    </location>
</feature>
<gene>
    <name evidence="2" type="ORF">EZ242_03825</name>
</gene>
<proteinExistence type="predicted"/>
<feature type="compositionally biased region" description="Basic and acidic residues" evidence="1">
    <location>
        <begin position="315"/>
        <end position="328"/>
    </location>
</feature>
<dbReference type="Proteomes" id="UP000297564">
    <property type="component" value="Unassembled WGS sequence"/>
</dbReference>
<feature type="region of interest" description="Disordered" evidence="1">
    <location>
        <begin position="297"/>
        <end position="349"/>
    </location>
</feature>
<evidence type="ECO:0000256" key="1">
    <source>
        <dbReference type="SAM" id="MobiDB-lite"/>
    </source>
</evidence>
<dbReference type="AlphaFoldDB" id="A0A4Z0C3U8"/>
<keyword evidence="3" id="KW-1185">Reference proteome</keyword>
<dbReference type="RefSeq" id="WP_135283768.1">
    <property type="nucleotide sequence ID" value="NZ_SMLL01000001.1"/>
</dbReference>
<name>A0A4Z0C3U8_9BURK</name>
<protein>
    <submittedName>
        <fullName evidence="2">Uncharacterized protein</fullName>
    </submittedName>
</protein>
<sequence length="855" mass="90283">MERIPPNKKRAREGDDIALPPTHRPTPPLGSHPAAGSARVRPTPLPQDDGKALRLRDVQTGAGPQSDPLRARHAPRRSPPEGRPGAARADAAALSVLATDPPLVEVRVGAQLRYARARLANMDKGLVIARRSERLDGLYSMGFASCRAVILESSCAVGLSHTALTGDDFVNHVRACVRAFRMRCGAEAPRLTIGHAPDLYADALAAEWHAHGPESFLRSEQLCFGPAHAEEIEVQREEQPDADAEELCRNDVAVAMRARVAALRRQAGQCGAHGQLMTLPRGALLVPLHGPIDLLDPLSRTPRPVSSQAAPAAHGRSDGAGRADRKADPAAPAPRATGGMPATNASGGDDLPHGALVSISVDGAVRYPRARLVADDSTLVVRPARDPSCGLFARDLHEHLLLVLQPPPEPALAPGGGPLPRATALVRIEACDPRYVLDAAEAVQAFGTHVGFPVHVRVAFAPEDFESTVVSSLDQFSAKELLRIHRIDAEPPPGASDEERAERLVALLCAHHRQRAETLAQRLKTQAPIALPNASVLLTPSGELDGFGAEAFPQVVLAHLGGASRGAAGAGPALPAAEADIPHGATVRVSDGPDRVYPRAHLVANEAELTVRTSQEASSGLFTQEIYEHLVLALVGPRRAAPDGRADGLPSATALVRLDTTEDNYLAQADEAVRAFESQAGRPVRVRVVAASEVLEARIEAETLDAETLLRRYRIPSHPPQDLSGDALHGWVVERIIDEHNARADRLAARHEGSTAIAVPNNAILLAPDGELVTFEDEPAVELALPTSSGREADAAPPARRGDGKGARPAQAGGPRHVPGPEAPPRAPGGHRVDPGFQQGPPVSGPSGLPMKPPH</sequence>
<feature type="compositionally biased region" description="Basic and acidic residues" evidence="1">
    <location>
        <begin position="48"/>
        <end position="57"/>
    </location>
</feature>
<evidence type="ECO:0000313" key="2">
    <source>
        <dbReference type="EMBL" id="TFZ04885.1"/>
    </source>
</evidence>
<accession>A0A4Z0C3U8</accession>
<organism evidence="2 3">
    <name type="scientific">Ramlibacter rhizophilus</name>
    <dbReference type="NCBI Taxonomy" id="1781167"/>
    <lineage>
        <taxon>Bacteria</taxon>
        <taxon>Pseudomonadati</taxon>
        <taxon>Pseudomonadota</taxon>
        <taxon>Betaproteobacteria</taxon>
        <taxon>Burkholderiales</taxon>
        <taxon>Comamonadaceae</taxon>
        <taxon>Ramlibacter</taxon>
    </lineage>
</organism>
<feature type="compositionally biased region" description="Low complexity" evidence="1">
    <location>
        <begin position="329"/>
        <end position="342"/>
    </location>
</feature>
<feature type="region of interest" description="Disordered" evidence="1">
    <location>
        <begin position="784"/>
        <end position="855"/>
    </location>
</feature>
<comment type="caution">
    <text evidence="2">The sequence shown here is derived from an EMBL/GenBank/DDBJ whole genome shotgun (WGS) entry which is preliminary data.</text>
</comment>
<reference evidence="2 3" key="1">
    <citation type="submission" date="2019-03" db="EMBL/GenBank/DDBJ databases">
        <title>Ramlibacter rhizophilus CCTCC AB2015357, whole genome shotgun sequence.</title>
        <authorList>
            <person name="Zhang X."/>
            <person name="Feng G."/>
            <person name="Zhu H."/>
        </authorList>
    </citation>
    <scope>NUCLEOTIDE SEQUENCE [LARGE SCALE GENOMIC DNA]</scope>
    <source>
        <strain evidence="2 3">CCTCC AB2015357</strain>
    </source>
</reference>